<dbReference type="GO" id="GO:0003700">
    <property type="term" value="F:DNA-binding transcription factor activity"/>
    <property type="evidence" value="ECO:0007669"/>
    <property type="project" value="InterPro"/>
</dbReference>
<dbReference type="InterPro" id="IPR000281">
    <property type="entry name" value="HTH_RpiR"/>
</dbReference>
<evidence type="ECO:0000313" key="8">
    <source>
        <dbReference type="Proteomes" id="UP000078516"/>
    </source>
</evidence>
<evidence type="ECO:0000259" key="4">
    <source>
        <dbReference type="PROSITE" id="PS51071"/>
    </source>
</evidence>
<dbReference type="AlphaFoldDB" id="A0A179ESI9"/>
<dbReference type="SUPFAM" id="SSF46689">
    <property type="entry name" value="Homeodomain-like"/>
    <property type="match status" value="1"/>
</dbReference>
<evidence type="ECO:0000256" key="3">
    <source>
        <dbReference type="ARBA" id="ARBA00023163"/>
    </source>
</evidence>
<dbReference type="Proteomes" id="UP000078516">
    <property type="component" value="Unassembled WGS sequence"/>
</dbReference>
<dbReference type="InterPro" id="IPR035472">
    <property type="entry name" value="RpiR-like_SIS"/>
</dbReference>
<feature type="domain" description="SIS" evidence="5">
    <location>
        <begin position="114"/>
        <end position="253"/>
    </location>
</feature>
<dbReference type="GO" id="GO:0097367">
    <property type="term" value="F:carbohydrate derivative binding"/>
    <property type="evidence" value="ECO:0007669"/>
    <property type="project" value="InterPro"/>
</dbReference>
<dbReference type="PROSITE" id="PS51464">
    <property type="entry name" value="SIS"/>
    <property type="match status" value="1"/>
</dbReference>
<dbReference type="RefSeq" id="WP_067482704.1">
    <property type="nucleotide sequence ID" value="NZ_BJUG01000007.1"/>
</dbReference>
<dbReference type="Gene3D" id="1.10.10.10">
    <property type="entry name" value="Winged helix-like DNA-binding domain superfamily/Winged helix DNA-binding domain"/>
    <property type="match status" value="1"/>
</dbReference>
<keyword evidence="3" id="KW-0804">Transcription</keyword>
<keyword evidence="2" id="KW-0238">DNA-binding</keyword>
<reference evidence="7 8" key="1">
    <citation type="submission" date="2016-04" db="EMBL/GenBank/DDBJ databases">
        <title>Draft genome of an Enterococcus thailandicus strain isolated from bovine feces.</title>
        <authorList>
            <person name="Beukers A.G."/>
            <person name="Zaheer R."/>
            <person name="Goji N."/>
            <person name="Cook S.R."/>
            <person name="Amoako K."/>
            <person name="Chaves A.V."/>
            <person name="Ward M.P."/>
            <person name="Mcallister T.A."/>
        </authorList>
    </citation>
    <scope>NUCLEOTIDE SEQUENCE [LARGE SCALE GENOMIC DNA]</scope>
    <source>
        <strain evidence="7 8">F0711D 46</strain>
    </source>
</reference>
<gene>
    <name evidence="6" type="primary">rpiR2</name>
    <name evidence="7" type="ORF">A6E74_04755</name>
    <name evidence="6" type="ORF">ETH01_14560</name>
</gene>
<dbReference type="PANTHER" id="PTHR30514:SF1">
    <property type="entry name" value="HTH-TYPE TRANSCRIPTIONAL REGULATOR HEXR-RELATED"/>
    <property type="match status" value="1"/>
</dbReference>
<evidence type="ECO:0000256" key="1">
    <source>
        <dbReference type="ARBA" id="ARBA00023015"/>
    </source>
</evidence>
<dbReference type="GeneID" id="77488009"/>
<dbReference type="Gene3D" id="3.40.50.10490">
    <property type="entry name" value="Glucose-6-phosphate isomerase like protein, domain 1"/>
    <property type="match status" value="1"/>
</dbReference>
<evidence type="ECO:0000313" key="7">
    <source>
        <dbReference type="EMBL" id="OAQ56032.1"/>
    </source>
</evidence>
<dbReference type="PROSITE" id="PS51071">
    <property type="entry name" value="HTH_RPIR"/>
    <property type="match status" value="1"/>
</dbReference>
<evidence type="ECO:0000313" key="9">
    <source>
        <dbReference type="Proteomes" id="UP000321361"/>
    </source>
</evidence>
<accession>A0A179ESI9</accession>
<dbReference type="InterPro" id="IPR036388">
    <property type="entry name" value="WH-like_DNA-bd_sf"/>
</dbReference>
<dbReference type="CDD" id="cd05013">
    <property type="entry name" value="SIS_RpiR"/>
    <property type="match status" value="1"/>
</dbReference>
<evidence type="ECO:0000313" key="6">
    <source>
        <dbReference type="EMBL" id="GEK37169.1"/>
    </source>
</evidence>
<dbReference type="InterPro" id="IPR001347">
    <property type="entry name" value="SIS_dom"/>
</dbReference>
<proteinExistence type="predicted"/>
<evidence type="ECO:0000256" key="2">
    <source>
        <dbReference type="ARBA" id="ARBA00023125"/>
    </source>
</evidence>
<dbReference type="GO" id="GO:0003677">
    <property type="term" value="F:DNA binding"/>
    <property type="evidence" value="ECO:0007669"/>
    <property type="project" value="UniProtKB-KW"/>
</dbReference>
<dbReference type="PANTHER" id="PTHR30514">
    <property type="entry name" value="GLUCOKINASE"/>
    <property type="match status" value="1"/>
</dbReference>
<dbReference type="GO" id="GO:1901135">
    <property type="term" value="P:carbohydrate derivative metabolic process"/>
    <property type="evidence" value="ECO:0007669"/>
    <property type="project" value="InterPro"/>
</dbReference>
<feature type="domain" description="HTH rpiR-type" evidence="4">
    <location>
        <begin position="1"/>
        <end position="77"/>
    </location>
</feature>
<dbReference type="Proteomes" id="UP000321361">
    <property type="component" value="Unassembled WGS sequence"/>
</dbReference>
<dbReference type="OrthoDB" id="1648815at2"/>
<keyword evidence="1" id="KW-0805">Transcription regulation</keyword>
<dbReference type="Pfam" id="PF01380">
    <property type="entry name" value="SIS"/>
    <property type="match status" value="1"/>
</dbReference>
<dbReference type="Pfam" id="PF01418">
    <property type="entry name" value="HTH_6"/>
    <property type="match status" value="1"/>
</dbReference>
<keyword evidence="8" id="KW-1185">Reference proteome</keyword>
<organism evidence="7 8">
    <name type="scientific">Enterococcus thailandicus</name>
    <dbReference type="NCBI Taxonomy" id="417368"/>
    <lineage>
        <taxon>Bacteria</taxon>
        <taxon>Bacillati</taxon>
        <taxon>Bacillota</taxon>
        <taxon>Bacilli</taxon>
        <taxon>Lactobacillales</taxon>
        <taxon>Enterococcaceae</taxon>
        <taxon>Enterococcus</taxon>
    </lineage>
</organism>
<sequence>MKYTYLIREHYPFLTKSEKKVADYILDSGKSVIYNTMSDIKAKTKVGDATIIRFCQKLGFSGFSDLKIEIAKEDFSQKQELPKEAKYFTEIAVGVKEALNATESLLNEETLADALQLISQSNNIYIFGVGSSGTTSLDLATMFLRVGVKAHAVVDPHIQAQVASLLDEGDTVIVFSLSGKTKDTYDSMKIAKKNGAKILAITNYLQSPIGRTADFVLQTAIEEFLNGASLAGKISQLYLCDILVQGYERKNNVDSIELREKVLRAIIDKSID</sequence>
<dbReference type="EMBL" id="LWMN01000011">
    <property type="protein sequence ID" value="OAQ56032.1"/>
    <property type="molecule type" value="Genomic_DNA"/>
</dbReference>
<dbReference type="InterPro" id="IPR009057">
    <property type="entry name" value="Homeodomain-like_sf"/>
</dbReference>
<name>A0A179ESI9_ENTTH</name>
<dbReference type="InterPro" id="IPR047640">
    <property type="entry name" value="RpiR-like"/>
</dbReference>
<reference evidence="6 9" key="2">
    <citation type="submission" date="2019-07" db="EMBL/GenBank/DDBJ databases">
        <title>Whole genome shotgun sequence of Enterococcus thailandicus NBRC 101867.</title>
        <authorList>
            <person name="Hosoyama A."/>
            <person name="Uohara A."/>
            <person name="Ohji S."/>
            <person name="Ichikawa N."/>
        </authorList>
    </citation>
    <scope>NUCLEOTIDE SEQUENCE [LARGE SCALE GENOMIC DNA]</scope>
    <source>
        <strain evidence="6 9">NBRC 101867</strain>
    </source>
</reference>
<dbReference type="EMBL" id="BJUG01000007">
    <property type="protein sequence ID" value="GEK37169.1"/>
    <property type="molecule type" value="Genomic_DNA"/>
</dbReference>
<dbReference type="InterPro" id="IPR046348">
    <property type="entry name" value="SIS_dom_sf"/>
</dbReference>
<evidence type="ECO:0000259" key="5">
    <source>
        <dbReference type="PROSITE" id="PS51464"/>
    </source>
</evidence>
<comment type="caution">
    <text evidence="7">The sequence shown here is derived from an EMBL/GenBank/DDBJ whole genome shotgun (WGS) entry which is preliminary data.</text>
</comment>
<protein>
    <submittedName>
        <fullName evidence="7">RpiR family transcriptional regulator</fullName>
    </submittedName>
</protein>
<dbReference type="KEGG" id="eth:CK496_10210"/>
<dbReference type="SUPFAM" id="SSF53697">
    <property type="entry name" value="SIS domain"/>
    <property type="match status" value="1"/>
</dbReference>